<evidence type="ECO:0000256" key="10">
    <source>
        <dbReference type="ARBA" id="ARBA00023242"/>
    </source>
</evidence>
<evidence type="ECO:0000256" key="8">
    <source>
        <dbReference type="ARBA" id="ARBA00023125"/>
    </source>
</evidence>
<feature type="compositionally biased region" description="Basic and acidic residues" evidence="12">
    <location>
        <begin position="425"/>
        <end position="436"/>
    </location>
</feature>
<organism evidence="14 15">
    <name type="scientific">Friedmanniomyces endolithicus</name>
    <dbReference type="NCBI Taxonomy" id="329885"/>
    <lineage>
        <taxon>Eukaryota</taxon>
        <taxon>Fungi</taxon>
        <taxon>Dikarya</taxon>
        <taxon>Ascomycota</taxon>
        <taxon>Pezizomycotina</taxon>
        <taxon>Dothideomycetes</taxon>
        <taxon>Dothideomycetidae</taxon>
        <taxon>Mycosphaerellales</taxon>
        <taxon>Teratosphaeriaceae</taxon>
        <taxon>Friedmanniomyces</taxon>
    </lineage>
</organism>
<keyword evidence="3" id="KW-0479">Metal-binding</keyword>
<dbReference type="SMART" id="SM00355">
    <property type="entry name" value="ZnF_C2H2"/>
    <property type="match status" value="4"/>
</dbReference>
<dbReference type="Pfam" id="PF00096">
    <property type="entry name" value="zf-C2H2"/>
    <property type="match status" value="4"/>
</dbReference>
<dbReference type="FunFam" id="3.30.160.60:FF:002157">
    <property type="entry name" value="Transcription factor"/>
    <property type="match status" value="1"/>
</dbReference>
<dbReference type="GO" id="GO:0000981">
    <property type="term" value="F:DNA-binding transcription factor activity, RNA polymerase II-specific"/>
    <property type="evidence" value="ECO:0007669"/>
    <property type="project" value="TreeGrafter"/>
</dbReference>
<dbReference type="SUPFAM" id="SSF57667">
    <property type="entry name" value="beta-beta-alpha zinc fingers"/>
    <property type="match status" value="2"/>
</dbReference>
<keyword evidence="7" id="KW-0805">Transcription regulation</keyword>
<evidence type="ECO:0000256" key="3">
    <source>
        <dbReference type="ARBA" id="ARBA00022723"/>
    </source>
</evidence>
<dbReference type="GO" id="GO:0005634">
    <property type="term" value="C:nucleus"/>
    <property type="evidence" value="ECO:0007669"/>
    <property type="project" value="UniProtKB-SubCell"/>
</dbReference>
<dbReference type="PANTHER" id="PTHR23235:SF120">
    <property type="entry name" value="KRUPPEL-LIKE FACTOR 15"/>
    <property type="match status" value="1"/>
</dbReference>
<keyword evidence="8 14" id="KW-0238">DNA-binding</keyword>
<feature type="region of interest" description="Disordered" evidence="12">
    <location>
        <begin position="1"/>
        <end position="23"/>
    </location>
</feature>
<reference evidence="14" key="1">
    <citation type="submission" date="2021-12" db="EMBL/GenBank/DDBJ databases">
        <title>Black yeast isolated from Biological Soil Crust.</title>
        <authorList>
            <person name="Kurbessoian T."/>
        </authorList>
    </citation>
    <scope>NUCLEOTIDE SEQUENCE</scope>
    <source>
        <strain evidence="14">CCFEE 5208</strain>
    </source>
</reference>
<feature type="non-terminal residue" evidence="14">
    <location>
        <position position="1"/>
    </location>
</feature>
<evidence type="ECO:0000256" key="4">
    <source>
        <dbReference type="ARBA" id="ARBA00022737"/>
    </source>
</evidence>
<dbReference type="FunFam" id="3.30.160.60:FF:000072">
    <property type="entry name" value="zinc finger protein 143 isoform X1"/>
    <property type="match status" value="1"/>
</dbReference>
<protein>
    <submittedName>
        <fullName evidence="14">DNA-binding transcription factor</fullName>
    </submittedName>
</protein>
<evidence type="ECO:0000256" key="9">
    <source>
        <dbReference type="ARBA" id="ARBA00023163"/>
    </source>
</evidence>
<dbReference type="FunFam" id="3.30.160.60:FF:001480">
    <property type="entry name" value="Si:cabz01071911.3"/>
    <property type="match status" value="1"/>
</dbReference>
<dbReference type="InterPro" id="IPR036236">
    <property type="entry name" value="Znf_C2H2_sf"/>
</dbReference>
<dbReference type="PANTHER" id="PTHR23235">
    <property type="entry name" value="KRUEPPEL-LIKE TRANSCRIPTION FACTOR"/>
    <property type="match status" value="1"/>
</dbReference>
<dbReference type="InterPro" id="IPR013087">
    <property type="entry name" value="Znf_C2H2_type"/>
</dbReference>
<feature type="domain" description="C2H2-type" evidence="13">
    <location>
        <begin position="250"/>
        <end position="279"/>
    </location>
</feature>
<keyword evidence="4" id="KW-0677">Repeat</keyword>
<evidence type="ECO:0000256" key="7">
    <source>
        <dbReference type="ARBA" id="ARBA00023015"/>
    </source>
</evidence>
<keyword evidence="6" id="KW-0862">Zinc</keyword>
<evidence type="ECO:0000256" key="1">
    <source>
        <dbReference type="ARBA" id="ARBA00004123"/>
    </source>
</evidence>
<evidence type="ECO:0000256" key="6">
    <source>
        <dbReference type="ARBA" id="ARBA00022833"/>
    </source>
</evidence>
<gene>
    <name evidence="14" type="primary">AZF1_2</name>
    <name evidence="14" type="ORF">LTR82_015647</name>
</gene>
<keyword evidence="10" id="KW-0539">Nucleus</keyword>
<evidence type="ECO:0000313" key="15">
    <source>
        <dbReference type="Proteomes" id="UP001168146"/>
    </source>
</evidence>
<dbReference type="FunFam" id="3.30.160.60:FF:001498">
    <property type="entry name" value="Zinc finger protein 404"/>
    <property type="match status" value="1"/>
</dbReference>
<feature type="domain" description="C2H2-type" evidence="13">
    <location>
        <begin position="310"/>
        <end position="337"/>
    </location>
</feature>
<feature type="domain" description="C2H2-type" evidence="13">
    <location>
        <begin position="280"/>
        <end position="309"/>
    </location>
</feature>
<keyword evidence="5 11" id="KW-0863">Zinc-finger</keyword>
<name>A0AAN6F7H2_9PEZI</name>
<comment type="similarity">
    <text evidence="2">Belongs to the krueppel C2H2-type zinc-finger protein family.</text>
</comment>
<dbReference type="PROSITE" id="PS50157">
    <property type="entry name" value="ZINC_FINGER_C2H2_2"/>
    <property type="match status" value="4"/>
</dbReference>
<feature type="domain" description="C2H2-type" evidence="13">
    <location>
        <begin position="338"/>
        <end position="363"/>
    </location>
</feature>
<feature type="region of interest" description="Disordered" evidence="12">
    <location>
        <begin position="423"/>
        <end position="455"/>
    </location>
</feature>
<dbReference type="GO" id="GO:0000978">
    <property type="term" value="F:RNA polymerase II cis-regulatory region sequence-specific DNA binding"/>
    <property type="evidence" value="ECO:0007669"/>
    <property type="project" value="UniProtKB-ARBA"/>
</dbReference>
<evidence type="ECO:0000256" key="5">
    <source>
        <dbReference type="ARBA" id="ARBA00022771"/>
    </source>
</evidence>
<accession>A0AAN6F7H2</accession>
<keyword evidence="9" id="KW-0804">Transcription</keyword>
<dbReference type="PROSITE" id="PS00028">
    <property type="entry name" value="ZINC_FINGER_C2H2_1"/>
    <property type="match status" value="4"/>
</dbReference>
<evidence type="ECO:0000256" key="12">
    <source>
        <dbReference type="SAM" id="MobiDB-lite"/>
    </source>
</evidence>
<evidence type="ECO:0000256" key="11">
    <source>
        <dbReference type="PROSITE-ProRule" id="PRU00042"/>
    </source>
</evidence>
<dbReference type="EMBL" id="JASUXU010000089">
    <property type="protein sequence ID" value="KAK0308193.1"/>
    <property type="molecule type" value="Genomic_DNA"/>
</dbReference>
<comment type="subcellular location">
    <subcellularLocation>
        <location evidence="1">Nucleus</location>
    </subcellularLocation>
</comment>
<evidence type="ECO:0000256" key="2">
    <source>
        <dbReference type="ARBA" id="ARBA00006991"/>
    </source>
</evidence>
<proteinExistence type="inferred from homology"/>
<comment type="caution">
    <text evidence="14">The sequence shown here is derived from an EMBL/GenBank/DDBJ whole genome shotgun (WGS) entry which is preliminary data.</text>
</comment>
<dbReference type="Proteomes" id="UP001168146">
    <property type="component" value="Unassembled WGS sequence"/>
</dbReference>
<dbReference type="GO" id="GO:0008270">
    <property type="term" value="F:zinc ion binding"/>
    <property type="evidence" value="ECO:0007669"/>
    <property type="project" value="UniProtKB-KW"/>
</dbReference>
<evidence type="ECO:0000313" key="14">
    <source>
        <dbReference type="EMBL" id="KAK0308193.1"/>
    </source>
</evidence>
<sequence>SSVKHPQPRFASAHPPGTALRTGLHTMPMVMGPRHPGDLLRRRLSQPHYYNPLDTTDLLSHFNMPFHPEVAAIPMPVPYLQDQRSHQHIVPHYNQLAPSQLYNNAFMQDMALADGAALAESYNISETLLGARFGCLSWPAVTTLPPSLSPRSTVISIDNHNSTNREPYIKSEDMSPVIPFAVLGEVGTIKSSPDSSRYSDSFEEAKQAAFSTDIDVLMRAIQAQSQSTDPRQRETSKPRVPISSKLKQRYNCNLLGCGKAFTQKTHLEIHTRSHTGEKPFMCKEPTCGQRFSQLGNLKTHERRHSGERPFTCSICGKTFAQHGNVRAHKIVHTSAKPFTCKLDSCNKQFTQLGNLKSHQNKFHVETIRRLKARFESIREGDVVEVWEKEIGEYFAGLYRNCNKGIKGRGKDRRISNMSVLASRAASERETRQRREAMPSLRQGVAWGDGSSRGGQ</sequence>
<dbReference type="AlphaFoldDB" id="A0AAN6F7H2"/>
<dbReference type="Gene3D" id="3.30.160.60">
    <property type="entry name" value="Classic Zinc Finger"/>
    <property type="match status" value="4"/>
</dbReference>
<evidence type="ECO:0000259" key="13">
    <source>
        <dbReference type="PROSITE" id="PS50157"/>
    </source>
</evidence>